<proteinExistence type="predicted"/>
<evidence type="ECO:0000313" key="2">
    <source>
        <dbReference type="Proteomes" id="UP000293195"/>
    </source>
</evidence>
<dbReference type="EMBL" id="PDXF01000623">
    <property type="protein sequence ID" value="RYN71680.1"/>
    <property type="molecule type" value="Genomic_DNA"/>
</dbReference>
<protein>
    <submittedName>
        <fullName evidence="1">Uncharacterized protein</fullName>
    </submittedName>
</protein>
<sequence>MSGSTQLISGVYASDHSQIVAGTVHGSVYFGTNDNLNDTLNALPTATDAPFNAFQRQHDPTCLPDTRVDLLREIHDWADGDDSPSI</sequence>
<reference evidence="2" key="1">
    <citation type="journal article" date="2019" name="bioRxiv">
        <title>Genomics, evolutionary history and diagnostics of the Alternaria alternata species group including apple and Asian pear pathotypes.</title>
        <authorList>
            <person name="Armitage A.D."/>
            <person name="Cockerton H.M."/>
            <person name="Sreenivasaprasad S."/>
            <person name="Woodhall J.W."/>
            <person name="Lane C.R."/>
            <person name="Harrison R.J."/>
            <person name="Clarkson J.P."/>
        </authorList>
    </citation>
    <scope>NUCLEOTIDE SEQUENCE [LARGE SCALE GENOMIC DNA]</scope>
    <source>
        <strain evidence="2">FERA 635</strain>
    </source>
</reference>
<dbReference type="Proteomes" id="UP000293195">
    <property type="component" value="Unassembled WGS sequence"/>
</dbReference>
<accession>A0ABY0FPR2</accession>
<name>A0ABY0FPR2_9PLEO</name>
<feature type="non-terminal residue" evidence="1">
    <location>
        <position position="86"/>
    </location>
</feature>
<comment type="caution">
    <text evidence="1">The sequence shown here is derived from an EMBL/GenBank/DDBJ whole genome shotgun (WGS) entry which is preliminary data.</text>
</comment>
<organism evidence="1 2">
    <name type="scientific">Alternaria tenuissima</name>
    <dbReference type="NCBI Taxonomy" id="119927"/>
    <lineage>
        <taxon>Eukaryota</taxon>
        <taxon>Fungi</taxon>
        <taxon>Dikarya</taxon>
        <taxon>Ascomycota</taxon>
        <taxon>Pezizomycotina</taxon>
        <taxon>Dothideomycetes</taxon>
        <taxon>Pleosporomycetidae</taxon>
        <taxon>Pleosporales</taxon>
        <taxon>Pleosporineae</taxon>
        <taxon>Pleosporaceae</taxon>
        <taxon>Alternaria</taxon>
        <taxon>Alternaria sect. Alternaria</taxon>
        <taxon>Alternaria alternata complex</taxon>
    </lineage>
</organism>
<gene>
    <name evidence="1" type="ORF">AA0119_g13653</name>
</gene>
<keyword evidence="2" id="KW-1185">Reference proteome</keyword>
<evidence type="ECO:0000313" key="1">
    <source>
        <dbReference type="EMBL" id="RYN71680.1"/>
    </source>
</evidence>